<organism evidence="2 3">
    <name type="scientific">Sphingomonas zeae</name>
    <dbReference type="NCBI Taxonomy" id="1646122"/>
    <lineage>
        <taxon>Bacteria</taxon>
        <taxon>Pseudomonadati</taxon>
        <taxon>Pseudomonadota</taxon>
        <taxon>Alphaproteobacteria</taxon>
        <taxon>Sphingomonadales</taxon>
        <taxon>Sphingomonadaceae</taxon>
        <taxon>Sphingomonas</taxon>
    </lineage>
</organism>
<dbReference type="Pfam" id="PF14267">
    <property type="entry name" value="DUF4357"/>
    <property type="match status" value="1"/>
</dbReference>
<evidence type="ECO:0000259" key="1">
    <source>
        <dbReference type="Pfam" id="PF14267"/>
    </source>
</evidence>
<sequence>MSPAVGRSLELYYIDGRPDGMVTAELFNWTGHVLLFPRTQLSAALTRAEAGYAGVYLLLGDQNGEPFAYIGEGEDIGARIRQHDVRKEWWTSAVLVTASANKLNKAHVRYLEARLIAHAKAIGHTPLDNLTAPVLPILSEADVAKMEAFLENLLIVLPAVRVDMFIQRIRSARPSSPAAPIPTHADGQTVSAGGTRFVLESRKHGLRASAVLTDGEFVVEAGSMGRLEWTGLEHHTYASLYAELRRSGVLTEQGAHCVFTQDYAFRSPSAAAAVVNGRASNGQLDWRTAEGGLTYKEWEARQIAAPVGATA</sequence>
<dbReference type="InterPro" id="IPR025579">
    <property type="entry name" value="DUF4357"/>
</dbReference>
<dbReference type="AlphaFoldDB" id="A0A7Y6B2K4"/>
<dbReference type="CDD" id="cd10447">
    <property type="entry name" value="GIY-YIG_unchar_2"/>
    <property type="match status" value="1"/>
</dbReference>
<reference evidence="2 3" key="1">
    <citation type="submission" date="2020-05" db="EMBL/GenBank/DDBJ databases">
        <title>Genome Sequencing of Type Strains.</title>
        <authorList>
            <person name="Lemaire J.F."/>
            <person name="Inderbitzin P."/>
            <person name="Gregorio O.A."/>
            <person name="Collins S.B."/>
            <person name="Wespe N."/>
            <person name="Knight-Connoni V."/>
        </authorList>
    </citation>
    <scope>NUCLEOTIDE SEQUENCE [LARGE SCALE GENOMIC DNA]</scope>
    <source>
        <strain evidence="2 3">DSM 100049</strain>
    </source>
</reference>
<name>A0A7Y6B2K4_9SPHN</name>
<dbReference type="RefSeq" id="WP_020486330.1">
    <property type="nucleotide sequence ID" value="NZ_CBCRYR010000071.1"/>
</dbReference>
<comment type="caution">
    <text evidence="2">The sequence shown here is derived from an EMBL/GenBank/DDBJ whole genome shotgun (WGS) entry which is preliminary data.</text>
</comment>
<gene>
    <name evidence="2" type="ORF">HP438_00330</name>
</gene>
<proteinExistence type="predicted"/>
<evidence type="ECO:0000313" key="3">
    <source>
        <dbReference type="Proteomes" id="UP000536441"/>
    </source>
</evidence>
<evidence type="ECO:0000313" key="2">
    <source>
        <dbReference type="EMBL" id="NUU45433.1"/>
    </source>
</evidence>
<dbReference type="EMBL" id="JABMCH010000033">
    <property type="protein sequence ID" value="NUU45433.1"/>
    <property type="molecule type" value="Genomic_DNA"/>
</dbReference>
<feature type="domain" description="DUF4357" evidence="1">
    <location>
        <begin position="243"/>
        <end position="291"/>
    </location>
</feature>
<accession>A0A7Y6B2K4</accession>
<protein>
    <submittedName>
        <fullName evidence="2">GIY-YIG nuclease family protein</fullName>
    </submittedName>
</protein>
<keyword evidence="3" id="KW-1185">Reference proteome</keyword>
<dbReference type="Proteomes" id="UP000536441">
    <property type="component" value="Unassembled WGS sequence"/>
</dbReference>